<accession>A0A4D7JR45</accession>
<protein>
    <recommendedName>
        <fullName evidence="3">Transport and Golgi organisation 2</fullName>
    </recommendedName>
</protein>
<dbReference type="Proteomes" id="UP000298616">
    <property type="component" value="Chromosome"/>
</dbReference>
<dbReference type="Pfam" id="PF05742">
    <property type="entry name" value="TANGO2"/>
    <property type="match status" value="1"/>
</dbReference>
<name>A0A4D7JR45_9BACT</name>
<evidence type="ECO:0008006" key="3">
    <source>
        <dbReference type="Google" id="ProtNLM"/>
    </source>
</evidence>
<dbReference type="PANTHER" id="PTHR17985:SF8">
    <property type="entry name" value="TRANSPORT AND GOLGI ORGANIZATION PROTEIN 2 HOMOLOG"/>
    <property type="match status" value="1"/>
</dbReference>
<dbReference type="PANTHER" id="PTHR17985">
    <property type="entry name" value="SER/THR-RICH PROTEIN T10 IN DGCR REGION"/>
    <property type="match status" value="1"/>
</dbReference>
<evidence type="ECO:0000313" key="2">
    <source>
        <dbReference type="Proteomes" id="UP000298616"/>
    </source>
</evidence>
<reference evidence="1 2" key="1">
    <citation type="submission" date="2018-04" db="EMBL/GenBank/DDBJ databases">
        <title>Complete genome uncultured novel isolate.</title>
        <authorList>
            <person name="Merlino G."/>
        </authorList>
    </citation>
    <scope>NUCLEOTIDE SEQUENCE [LARGE SCALE GENOMIC DNA]</scope>
    <source>
        <strain evidence="2">R1DC9</strain>
    </source>
</reference>
<dbReference type="KEGG" id="fpf:DCC35_01040"/>
<dbReference type="RefSeq" id="WP_137089030.1">
    <property type="nucleotide sequence ID" value="NZ_CP028923.1"/>
</dbReference>
<dbReference type="EMBL" id="CP028923">
    <property type="protein sequence ID" value="QCK13435.1"/>
    <property type="molecule type" value="Genomic_DNA"/>
</dbReference>
<dbReference type="OrthoDB" id="4380123at2"/>
<evidence type="ECO:0000313" key="1">
    <source>
        <dbReference type="EMBL" id="QCK13435.1"/>
    </source>
</evidence>
<dbReference type="InterPro" id="IPR008551">
    <property type="entry name" value="TANGO2"/>
</dbReference>
<dbReference type="AlphaFoldDB" id="A0A4D7JR45"/>
<keyword evidence="2" id="KW-1185">Reference proteome</keyword>
<sequence length="239" mass="27387">MCTVSFVKAANGVEITSNRDETTLRSNAMAPATYIYKKKELIFPKDPQGGGTWIGGNKQGRMACLLNGAFDFHHHRPPYRHSRGIVLLDALVAENKDEFISNYDLHNIEPFTLVIYQNDTLTELRWDERKKHIKELNPEETHLWASATLYGPEIVQKRKEWFRKWEKGHEISAPYSIRDFHYHAGEGDPENDVVMKRGSYLQTVSVTSMRLDSEKISLIHDDLVGDNSGSKELLIDISK</sequence>
<proteinExistence type="predicted"/>
<organism evidence="1 2">
    <name type="scientific">Mangrovivirga cuniculi</name>
    <dbReference type="NCBI Taxonomy" id="2715131"/>
    <lineage>
        <taxon>Bacteria</taxon>
        <taxon>Pseudomonadati</taxon>
        <taxon>Bacteroidota</taxon>
        <taxon>Cytophagia</taxon>
        <taxon>Cytophagales</taxon>
        <taxon>Mangrovivirgaceae</taxon>
        <taxon>Mangrovivirga</taxon>
    </lineage>
</organism>
<gene>
    <name evidence="1" type="ORF">DCC35_01040</name>
</gene>